<feature type="transmembrane region" description="Helical" evidence="7">
    <location>
        <begin position="486"/>
        <end position="510"/>
    </location>
</feature>
<evidence type="ECO:0000256" key="7">
    <source>
        <dbReference type="SAM" id="Phobius"/>
    </source>
</evidence>
<dbReference type="PROSITE" id="PS50850">
    <property type="entry name" value="MFS"/>
    <property type="match status" value="1"/>
</dbReference>
<feature type="compositionally biased region" description="Polar residues" evidence="6">
    <location>
        <begin position="53"/>
        <end position="71"/>
    </location>
</feature>
<evidence type="ECO:0000256" key="4">
    <source>
        <dbReference type="ARBA" id="ARBA00022989"/>
    </source>
</evidence>
<feature type="transmembrane region" description="Helical" evidence="7">
    <location>
        <begin position="186"/>
        <end position="207"/>
    </location>
</feature>
<dbReference type="InterPro" id="IPR020846">
    <property type="entry name" value="MFS_dom"/>
</dbReference>
<accession>A0A9P6IFA8</accession>
<dbReference type="PANTHER" id="PTHR23501">
    <property type="entry name" value="MAJOR FACILITATOR SUPERFAMILY"/>
    <property type="match status" value="1"/>
</dbReference>
<feature type="transmembrane region" description="Helical" evidence="7">
    <location>
        <begin position="219"/>
        <end position="240"/>
    </location>
</feature>
<feature type="transmembrane region" description="Helical" evidence="7">
    <location>
        <begin position="93"/>
        <end position="119"/>
    </location>
</feature>
<dbReference type="GO" id="GO:0005886">
    <property type="term" value="C:plasma membrane"/>
    <property type="evidence" value="ECO:0007669"/>
    <property type="project" value="TreeGrafter"/>
</dbReference>
<feature type="transmembrane region" description="Helical" evidence="7">
    <location>
        <begin position="321"/>
        <end position="339"/>
    </location>
</feature>
<evidence type="ECO:0000313" key="9">
    <source>
        <dbReference type="EMBL" id="KAF9881763.1"/>
    </source>
</evidence>
<feature type="domain" description="Major facilitator superfamily (MFS) profile" evidence="8">
    <location>
        <begin position="96"/>
        <end position="597"/>
    </location>
</feature>
<evidence type="ECO:0000313" key="10">
    <source>
        <dbReference type="Proteomes" id="UP000781932"/>
    </source>
</evidence>
<reference evidence="9" key="1">
    <citation type="submission" date="2020-03" db="EMBL/GenBank/DDBJ databases">
        <authorList>
            <person name="He L."/>
        </authorList>
    </citation>
    <scope>NUCLEOTIDE SEQUENCE</scope>
    <source>
        <strain evidence="9">CkLH20</strain>
    </source>
</reference>
<feature type="transmembrane region" description="Helical" evidence="7">
    <location>
        <begin position="429"/>
        <end position="447"/>
    </location>
</feature>
<dbReference type="PANTHER" id="PTHR23501:SF177">
    <property type="entry name" value="MAJOR FACILITATOR SUPERFAMILY (MFS) PROFILE DOMAIN-CONTAINING PROTEIN-RELATED"/>
    <property type="match status" value="1"/>
</dbReference>
<feature type="transmembrane region" description="Helical" evidence="7">
    <location>
        <begin position="359"/>
        <end position="380"/>
    </location>
</feature>
<feature type="region of interest" description="Disordered" evidence="6">
    <location>
        <begin position="44"/>
        <end position="79"/>
    </location>
</feature>
<keyword evidence="3 7" id="KW-0812">Transmembrane</keyword>
<evidence type="ECO:0000256" key="2">
    <source>
        <dbReference type="ARBA" id="ARBA00022448"/>
    </source>
</evidence>
<name>A0A9P6IFA8_9PEZI</name>
<feature type="transmembrane region" description="Helical" evidence="7">
    <location>
        <begin position="560"/>
        <end position="581"/>
    </location>
</feature>
<proteinExistence type="predicted"/>
<dbReference type="InterPro" id="IPR011701">
    <property type="entry name" value="MFS"/>
</dbReference>
<dbReference type="CDD" id="cd17502">
    <property type="entry name" value="MFS_Azr1_MDR_like"/>
    <property type="match status" value="1"/>
</dbReference>
<keyword evidence="2" id="KW-0813">Transport</keyword>
<protein>
    <submittedName>
        <fullName evidence="9">Efflux pump antibiotic resistance</fullName>
    </submittedName>
</protein>
<organism evidence="9 10">
    <name type="scientific">Colletotrichum karsti</name>
    <dbReference type="NCBI Taxonomy" id="1095194"/>
    <lineage>
        <taxon>Eukaryota</taxon>
        <taxon>Fungi</taxon>
        <taxon>Dikarya</taxon>
        <taxon>Ascomycota</taxon>
        <taxon>Pezizomycotina</taxon>
        <taxon>Sordariomycetes</taxon>
        <taxon>Hypocreomycetidae</taxon>
        <taxon>Glomerellales</taxon>
        <taxon>Glomerellaceae</taxon>
        <taxon>Colletotrichum</taxon>
        <taxon>Colletotrichum boninense species complex</taxon>
    </lineage>
</organism>
<dbReference type="GO" id="GO:0022857">
    <property type="term" value="F:transmembrane transporter activity"/>
    <property type="evidence" value="ECO:0007669"/>
    <property type="project" value="InterPro"/>
</dbReference>
<dbReference type="OrthoDB" id="10021397at2759"/>
<dbReference type="EMBL" id="JAATWM020000002">
    <property type="protein sequence ID" value="KAF9881763.1"/>
    <property type="molecule type" value="Genomic_DNA"/>
</dbReference>
<dbReference type="AlphaFoldDB" id="A0A9P6IFA8"/>
<dbReference type="Gene3D" id="1.20.1250.20">
    <property type="entry name" value="MFS general substrate transporter like domains"/>
    <property type="match status" value="1"/>
</dbReference>
<dbReference type="InterPro" id="IPR036259">
    <property type="entry name" value="MFS_trans_sf"/>
</dbReference>
<evidence type="ECO:0000259" key="8">
    <source>
        <dbReference type="PROSITE" id="PS50850"/>
    </source>
</evidence>
<dbReference type="SUPFAM" id="SSF103473">
    <property type="entry name" value="MFS general substrate transporter"/>
    <property type="match status" value="1"/>
</dbReference>
<evidence type="ECO:0000256" key="6">
    <source>
        <dbReference type="SAM" id="MobiDB-lite"/>
    </source>
</evidence>
<gene>
    <name evidence="9" type="ORF">CkaCkLH20_00909</name>
</gene>
<feature type="transmembrane region" description="Helical" evidence="7">
    <location>
        <begin position="161"/>
        <end position="180"/>
    </location>
</feature>
<dbReference type="GeneID" id="62156703"/>
<comment type="caution">
    <text evidence="9">The sequence shown here is derived from an EMBL/GenBank/DDBJ whole genome shotgun (WGS) entry which is preliminary data.</text>
</comment>
<comment type="subcellular location">
    <subcellularLocation>
        <location evidence="1">Membrane</location>
        <topology evidence="1">Multi-pass membrane protein</topology>
    </subcellularLocation>
</comment>
<feature type="transmembrane region" description="Helical" evidence="7">
    <location>
        <begin position="246"/>
        <end position="269"/>
    </location>
</feature>
<dbReference type="FunFam" id="1.20.1720.10:FF:000012">
    <property type="entry name" value="MFS toxin efflux pump (AflT)"/>
    <property type="match status" value="1"/>
</dbReference>
<dbReference type="RefSeq" id="XP_038751224.1">
    <property type="nucleotide sequence ID" value="XM_038883629.1"/>
</dbReference>
<evidence type="ECO:0000256" key="5">
    <source>
        <dbReference type="ARBA" id="ARBA00023136"/>
    </source>
</evidence>
<reference evidence="9" key="2">
    <citation type="submission" date="2020-11" db="EMBL/GenBank/DDBJ databases">
        <title>Whole genome sequencing of Colletotrichum sp.</title>
        <authorList>
            <person name="Li H."/>
        </authorList>
    </citation>
    <scope>NUCLEOTIDE SEQUENCE</scope>
    <source>
        <strain evidence="9">CkLH20</strain>
    </source>
</reference>
<feature type="transmembrane region" description="Helical" evidence="7">
    <location>
        <begin position="453"/>
        <end position="474"/>
    </location>
</feature>
<evidence type="ECO:0000256" key="3">
    <source>
        <dbReference type="ARBA" id="ARBA00022692"/>
    </source>
</evidence>
<sequence length="597" mass="63746">MDPSNETISITRTQSKEYKNKRDTFIDVAVPSYQLELPHDFPLERAPWDDASSEQTKVPTSSTDELSIESNNVEKRGDTASDAVGDFPQGLQLAMIVLAVILSFFLVSLDMTIVATAIPRITDEFHGIADVSWYSSVFFMTTAGFQSTWGKAYKYFPLKTTFLASITVFELGSLLCGAAPTSLALIIGRAITGIGGAGIGSGCYTIIGFSADPKKRPLFTGLVGASYGIASALGPLLGGLLSDKASWRWCFYINLPIGAISILAIVRFFKSPAAANPQAASWMEKIVQMDPLGSSLMMSAVVSLILALQKGGQTDSWGSPKVIGLLVSAGVLMVLFAVWESFQGERAMIVPRLFRRRVIFFSFMFLALFAGGYYTLIYILPLYFQAIDGTSPIESGVRNLPLIIAVSIASILSGSLVSSTGFAAPLMPIGAATATVAAGLLFTLDIGTEPIKWVMYQVLAGIGFGIAIQVPMIISQSSIDLSDLASITALMMFSQTTGAAVLVSAAQAAFGNVLLQEAQMTAPDIKPEALIMTGVGSLRQVFRPDQLAGILVAYMRGLKITFAIVIGAVVLAFSMSTYVPWKRLGHGSKKEVAAEEV</sequence>
<dbReference type="Pfam" id="PF07690">
    <property type="entry name" value="MFS_1"/>
    <property type="match status" value="1"/>
</dbReference>
<evidence type="ECO:0000256" key="1">
    <source>
        <dbReference type="ARBA" id="ARBA00004141"/>
    </source>
</evidence>
<keyword evidence="5 7" id="KW-0472">Membrane</keyword>
<dbReference type="Proteomes" id="UP000781932">
    <property type="component" value="Unassembled WGS sequence"/>
</dbReference>
<keyword evidence="10" id="KW-1185">Reference proteome</keyword>
<keyword evidence="4 7" id="KW-1133">Transmembrane helix</keyword>
<feature type="transmembrane region" description="Helical" evidence="7">
    <location>
        <begin position="131"/>
        <end position="149"/>
    </location>
</feature>